<evidence type="ECO:0000313" key="2">
    <source>
        <dbReference type="EMBL" id="AFZ13912.1"/>
    </source>
</evidence>
<accession>K9W2C6</accession>
<keyword evidence="3" id="KW-1185">Reference proteome</keyword>
<evidence type="ECO:0000256" key="1">
    <source>
        <dbReference type="SAM" id="MobiDB-lite"/>
    </source>
</evidence>
<evidence type="ECO:0008006" key="4">
    <source>
        <dbReference type="Google" id="ProtNLM"/>
    </source>
</evidence>
<dbReference type="STRING" id="1173022.Cri9333_3073"/>
<reference evidence="2 3" key="1">
    <citation type="submission" date="2012-06" db="EMBL/GenBank/DDBJ databases">
        <title>Finished chromosome of genome of Crinalium epipsammum PCC 9333.</title>
        <authorList>
            <consortium name="US DOE Joint Genome Institute"/>
            <person name="Gugger M."/>
            <person name="Coursin T."/>
            <person name="Rippka R."/>
            <person name="Tandeau De Marsac N."/>
            <person name="Huntemann M."/>
            <person name="Wei C.-L."/>
            <person name="Han J."/>
            <person name="Detter J.C."/>
            <person name="Han C."/>
            <person name="Tapia R."/>
            <person name="Davenport K."/>
            <person name="Daligault H."/>
            <person name="Erkkila T."/>
            <person name="Gu W."/>
            <person name="Munk A.C.C."/>
            <person name="Teshima H."/>
            <person name="Xu Y."/>
            <person name="Chain P."/>
            <person name="Chen A."/>
            <person name="Krypides N."/>
            <person name="Mavromatis K."/>
            <person name="Markowitz V."/>
            <person name="Szeto E."/>
            <person name="Ivanova N."/>
            <person name="Mikhailova N."/>
            <person name="Ovchinnikova G."/>
            <person name="Pagani I."/>
            <person name="Pati A."/>
            <person name="Goodwin L."/>
            <person name="Peters L."/>
            <person name="Pitluck S."/>
            <person name="Woyke T."/>
            <person name="Kerfeld C."/>
        </authorList>
    </citation>
    <scope>NUCLEOTIDE SEQUENCE [LARGE SCALE GENOMIC DNA]</scope>
    <source>
        <strain evidence="2 3">PCC 9333</strain>
    </source>
</reference>
<feature type="region of interest" description="Disordered" evidence="1">
    <location>
        <begin position="124"/>
        <end position="147"/>
    </location>
</feature>
<dbReference type="HOGENOM" id="CLU_081798_0_0_3"/>
<dbReference type="OrthoDB" id="494931at2"/>
<dbReference type="KEGG" id="cep:Cri9333_3073"/>
<dbReference type="EMBL" id="CP003620">
    <property type="protein sequence ID" value="AFZ13912.1"/>
    <property type="molecule type" value="Genomic_DNA"/>
</dbReference>
<proteinExistence type="predicted"/>
<name>K9W2C6_9CYAN</name>
<protein>
    <recommendedName>
        <fullName evidence="4">DnaD domain-containing protein</fullName>
    </recommendedName>
</protein>
<dbReference type="Proteomes" id="UP000010472">
    <property type="component" value="Chromosome"/>
</dbReference>
<dbReference type="AlphaFoldDB" id="K9W2C6"/>
<dbReference type="PATRIC" id="fig|1173022.3.peg.3329"/>
<evidence type="ECO:0000313" key="3">
    <source>
        <dbReference type="Proteomes" id="UP000010472"/>
    </source>
</evidence>
<dbReference type="RefSeq" id="WP_015204020.1">
    <property type="nucleotide sequence ID" value="NC_019753.1"/>
</dbReference>
<sequence length="229" mass="25678">MTQLTQDASTAYAIALLVQYCFDLRGYQAEELVRAWLHNYKSSWVRLAVIEALYQGRYKAVSVEQILATWNRRGFPKSHFNGEFERLIGRKIPHNLAVFSDASSVAENNIDTISEVLSEPVALSEQVDEIDSTSSTPESEFSSEKAVSSAVLESSNNDVAVDSLTQQLASTNSPLDSAEEPASCPLNYQADWERWEVRKRPIDQFSPSADVPDFYYKLKAANEQLTINN</sequence>
<gene>
    <name evidence="2" type="ORF">Cri9333_3073</name>
</gene>
<dbReference type="eggNOG" id="COG0178">
    <property type="taxonomic scope" value="Bacteria"/>
</dbReference>
<organism evidence="2 3">
    <name type="scientific">Crinalium epipsammum PCC 9333</name>
    <dbReference type="NCBI Taxonomy" id="1173022"/>
    <lineage>
        <taxon>Bacteria</taxon>
        <taxon>Bacillati</taxon>
        <taxon>Cyanobacteriota</taxon>
        <taxon>Cyanophyceae</taxon>
        <taxon>Gomontiellales</taxon>
        <taxon>Gomontiellaceae</taxon>
        <taxon>Crinalium</taxon>
    </lineage>
</organism>